<dbReference type="Gene3D" id="3.30.450.20">
    <property type="entry name" value="PAS domain"/>
    <property type="match status" value="1"/>
</dbReference>
<dbReference type="PROSITE" id="PS50887">
    <property type="entry name" value="GGDEF"/>
    <property type="match status" value="1"/>
</dbReference>
<dbReference type="Proteomes" id="UP000254701">
    <property type="component" value="Unassembled WGS sequence"/>
</dbReference>
<dbReference type="InterPro" id="IPR052155">
    <property type="entry name" value="Biofilm_reg_signaling"/>
</dbReference>
<dbReference type="NCBIfam" id="TIGR00254">
    <property type="entry name" value="GGDEF"/>
    <property type="match status" value="1"/>
</dbReference>
<dbReference type="CDD" id="cd01949">
    <property type="entry name" value="GGDEF"/>
    <property type="match status" value="1"/>
</dbReference>
<keyword evidence="3" id="KW-0378">Hydrolase</keyword>
<dbReference type="PANTHER" id="PTHR44757">
    <property type="entry name" value="DIGUANYLATE CYCLASE DGCP"/>
    <property type="match status" value="1"/>
</dbReference>
<dbReference type="Pfam" id="PF00563">
    <property type="entry name" value="EAL"/>
    <property type="match status" value="1"/>
</dbReference>
<proteinExistence type="predicted"/>
<dbReference type="InterPro" id="IPR035919">
    <property type="entry name" value="EAL_sf"/>
</dbReference>
<dbReference type="Gene3D" id="3.30.70.270">
    <property type="match status" value="1"/>
</dbReference>
<dbReference type="EMBL" id="UFSM01000001">
    <property type="protein sequence ID" value="SUU87571.1"/>
    <property type="molecule type" value="Genomic_DNA"/>
</dbReference>
<dbReference type="PROSITE" id="PS50883">
    <property type="entry name" value="EAL"/>
    <property type="match status" value="1"/>
</dbReference>
<evidence type="ECO:0000313" key="3">
    <source>
        <dbReference type="EMBL" id="SUU87571.1"/>
    </source>
</evidence>
<dbReference type="GO" id="GO:0071111">
    <property type="term" value="F:cyclic-guanylate-specific phosphodiesterase activity"/>
    <property type="evidence" value="ECO:0007669"/>
    <property type="project" value="UniProtKB-EC"/>
</dbReference>
<dbReference type="SMART" id="SM00091">
    <property type="entry name" value="PAS"/>
    <property type="match status" value="2"/>
</dbReference>
<dbReference type="SUPFAM" id="SSF55785">
    <property type="entry name" value="PYP-like sensor domain (PAS domain)"/>
    <property type="match status" value="1"/>
</dbReference>
<dbReference type="SUPFAM" id="SSF141868">
    <property type="entry name" value="EAL domain-like"/>
    <property type="match status" value="1"/>
</dbReference>
<dbReference type="InterPro" id="IPR029787">
    <property type="entry name" value="Nucleotide_cyclase"/>
</dbReference>
<dbReference type="CDD" id="cd01948">
    <property type="entry name" value="EAL"/>
    <property type="match status" value="1"/>
</dbReference>
<dbReference type="InterPro" id="IPR043128">
    <property type="entry name" value="Rev_trsase/Diguanyl_cyclase"/>
</dbReference>
<dbReference type="InterPro" id="IPR001633">
    <property type="entry name" value="EAL_dom"/>
</dbReference>
<dbReference type="SMART" id="SM00267">
    <property type="entry name" value="GGDEF"/>
    <property type="match status" value="1"/>
</dbReference>
<dbReference type="EC" id="3.1.4.52" evidence="3"/>
<organism evidence="3 4">
    <name type="scientific">Aminobacter aminovorans</name>
    <name type="common">Chelatobacter heintzii</name>
    <dbReference type="NCBI Taxonomy" id="83263"/>
    <lineage>
        <taxon>Bacteria</taxon>
        <taxon>Pseudomonadati</taxon>
        <taxon>Pseudomonadota</taxon>
        <taxon>Alphaproteobacteria</taxon>
        <taxon>Hyphomicrobiales</taxon>
        <taxon>Phyllobacteriaceae</taxon>
        <taxon>Aminobacter</taxon>
    </lineage>
</organism>
<dbReference type="AlphaFoldDB" id="A0A380WF94"/>
<evidence type="ECO:0000313" key="4">
    <source>
        <dbReference type="Proteomes" id="UP000254701"/>
    </source>
</evidence>
<gene>
    <name evidence="3" type="primary">gmr_3</name>
    <name evidence="3" type="ORF">NCTC10684_00772</name>
</gene>
<dbReference type="InterPro" id="IPR000014">
    <property type="entry name" value="PAS"/>
</dbReference>
<dbReference type="Gene3D" id="3.20.20.450">
    <property type="entry name" value="EAL domain"/>
    <property type="match status" value="1"/>
</dbReference>
<dbReference type="InterPro" id="IPR000160">
    <property type="entry name" value="GGDEF_dom"/>
</dbReference>
<dbReference type="PANTHER" id="PTHR44757:SF2">
    <property type="entry name" value="BIOFILM ARCHITECTURE MAINTENANCE PROTEIN MBAA"/>
    <property type="match status" value="1"/>
</dbReference>
<dbReference type="RefSeq" id="WP_115730057.1">
    <property type="nucleotide sequence ID" value="NZ_BAAAVY010000006.1"/>
</dbReference>
<dbReference type="Pfam" id="PF13188">
    <property type="entry name" value="PAS_8"/>
    <property type="match status" value="2"/>
</dbReference>
<dbReference type="SMART" id="SM00052">
    <property type="entry name" value="EAL"/>
    <property type="match status" value="1"/>
</dbReference>
<dbReference type="SUPFAM" id="SSF55073">
    <property type="entry name" value="Nucleotide cyclase"/>
    <property type="match status" value="1"/>
</dbReference>
<dbReference type="FunFam" id="3.30.70.270:FF:000001">
    <property type="entry name" value="Diguanylate cyclase domain protein"/>
    <property type="match status" value="1"/>
</dbReference>
<evidence type="ECO:0000259" key="2">
    <source>
        <dbReference type="PROSITE" id="PS50887"/>
    </source>
</evidence>
<accession>A0A380WF94</accession>
<dbReference type="Pfam" id="PF00990">
    <property type="entry name" value="GGDEF"/>
    <property type="match status" value="1"/>
</dbReference>
<reference evidence="3 4" key="1">
    <citation type="submission" date="2018-06" db="EMBL/GenBank/DDBJ databases">
        <authorList>
            <consortium name="Pathogen Informatics"/>
            <person name="Doyle S."/>
        </authorList>
    </citation>
    <scope>NUCLEOTIDE SEQUENCE [LARGE SCALE GENOMIC DNA]</scope>
    <source>
        <strain evidence="3 4">NCTC10684</strain>
    </source>
</reference>
<dbReference type="OrthoDB" id="9814202at2"/>
<evidence type="ECO:0000259" key="1">
    <source>
        <dbReference type="PROSITE" id="PS50883"/>
    </source>
</evidence>
<dbReference type="InterPro" id="IPR035965">
    <property type="entry name" value="PAS-like_dom_sf"/>
</dbReference>
<feature type="domain" description="EAL" evidence="1">
    <location>
        <begin position="584"/>
        <end position="834"/>
    </location>
</feature>
<protein>
    <submittedName>
        <fullName evidence="3">Cyclic di-GMP phosphodiesterase Gmr</fullName>
        <ecNumber evidence="3">3.1.4.52</ecNumber>
    </submittedName>
</protein>
<sequence>MLLAIQARDRAQLLPPEMQGEAVEHPTARCTADPDIDTEFDDVGLVLRRWQAACIDGALPPYEELALGSVGRFADEMAVVRLQPGTDSFILRAGPRFSSIAALSEPAAVLSVLPFAFQRAISSAIELARTAARPRLALCRSIVDGMVSTVEVLALPLSCRWSGEYFLVFARPRKNQIDLARLLINSTDEGILALSALESAGGEARDYQILSINNAAARLLGVSAEDMRFRLLSQANAACGLARLLDERGVARAHGVAAPSLELEYQLGGETVSLQVGVAETDGLLAVTLTDIREIRNRETLFRSLFDDNPVPMYVRQADGGAFLNVNTAALNLYGRGRGEFLALGIADLEPGVAGLPAPGERFVRHRTAAGSELDVIEYARNIQVGTAPATLSTIVDITERKRAEDRISFLAHHDPLTGVGNRTTFSKEIEEAVGAAVAGHQPFALLLLDLDDFKAVNDTLGHAAGDSLLVETAARIRKLLRRSDLVARLGGDEFAILLRGALSRADVETLAKRIIQAISEPHAYEGHKLSIGASLGAAIAPSDAREAGTLLKCADLALYRSKRDGKGAFHFFEPEMDAEMRDRRELELELRCADLDRELELHYQPIISVKTGALRGFEALVRWRNPKRGMVSPAEFIPLAEETGMIEAIGRWVLDEACRRAATWPDDLVIAVNASAVQFRQGQFAQTIGQAIARSRLDPSRLEIEITESVLLADTGANLAVLQQLKQIGVRIALDDFGTGYSSMSYLRCFPFSRLKIDRSFVRDIGSSRESMAIVRAIIGLGANLGIDTTAEGVETGAQLELLRRERCGEIQGFLFSPPVDGAGAADIIASYRGNKVQVLRATA</sequence>
<feature type="domain" description="GGDEF" evidence="2">
    <location>
        <begin position="442"/>
        <end position="575"/>
    </location>
</feature>
<name>A0A380WF94_AMIAI</name>